<feature type="region of interest" description="Disordered" evidence="1">
    <location>
        <begin position="151"/>
        <end position="172"/>
    </location>
</feature>
<dbReference type="Proteomes" id="UP001208570">
    <property type="component" value="Unassembled WGS sequence"/>
</dbReference>
<dbReference type="AlphaFoldDB" id="A0AAD9JUT8"/>
<name>A0AAD9JUT8_9ANNE</name>
<gene>
    <name evidence="2" type="ORF">LSH36_154g01002</name>
</gene>
<feature type="region of interest" description="Disordered" evidence="1">
    <location>
        <begin position="270"/>
        <end position="290"/>
    </location>
</feature>
<protein>
    <submittedName>
        <fullName evidence="2">Uncharacterized protein</fullName>
    </submittedName>
</protein>
<evidence type="ECO:0000313" key="3">
    <source>
        <dbReference type="Proteomes" id="UP001208570"/>
    </source>
</evidence>
<organism evidence="2 3">
    <name type="scientific">Paralvinella palmiformis</name>
    <dbReference type="NCBI Taxonomy" id="53620"/>
    <lineage>
        <taxon>Eukaryota</taxon>
        <taxon>Metazoa</taxon>
        <taxon>Spiralia</taxon>
        <taxon>Lophotrochozoa</taxon>
        <taxon>Annelida</taxon>
        <taxon>Polychaeta</taxon>
        <taxon>Sedentaria</taxon>
        <taxon>Canalipalpata</taxon>
        <taxon>Terebellida</taxon>
        <taxon>Terebelliformia</taxon>
        <taxon>Alvinellidae</taxon>
        <taxon>Paralvinella</taxon>
    </lineage>
</organism>
<sequence>MTMCNTGLPFPAMNLAHPAAAHRGFGVHVTAAANPLAVGSGSYSTTAAAAAALHHQRSPFAIQELLGLSHNEHHHGRVSGITPHPGDSVLSASYISRTLPPTMTTQANCLSVADPTLPSGHTFSSWRPNFMSFSGSHAQSMLNLGAASHGLGPPHGDSSGGHQGGISQILPSPMLGNRHGKFSAQLPFLDIPVVVRRVDQTRALLVPDLRDSPVAVLASVPMAVPEVVPRWPFAGADASTRDSTEAINVAGDYKPVACYGSNSPLTLSGSGSANGGTLTSPEGVPLIPIT</sequence>
<proteinExistence type="predicted"/>
<evidence type="ECO:0000256" key="1">
    <source>
        <dbReference type="SAM" id="MobiDB-lite"/>
    </source>
</evidence>
<dbReference type="EMBL" id="JAODUP010000154">
    <property type="protein sequence ID" value="KAK2159336.1"/>
    <property type="molecule type" value="Genomic_DNA"/>
</dbReference>
<reference evidence="2" key="1">
    <citation type="journal article" date="2023" name="Mol. Biol. Evol.">
        <title>Third-Generation Sequencing Reveals the Adaptive Role of the Epigenome in Three Deep-Sea Polychaetes.</title>
        <authorList>
            <person name="Perez M."/>
            <person name="Aroh O."/>
            <person name="Sun Y."/>
            <person name="Lan Y."/>
            <person name="Juniper S.K."/>
            <person name="Young C.R."/>
            <person name="Angers B."/>
            <person name="Qian P.Y."/>
        </authorList>
    </citation>
    <scope>NUCLEOTIDE SEQUENCE</scope>
    <source>
        <strain evidence="2">P08H-3</strain>
    </source>
</reference>
<keyword evidence="3" id="KW-1185">Reference proteome</keyword>
<comment type="caution">
    <text evidence="2">The sequence shown here is derived from an EMBL/GenBank/DDBJ whole genome shotgun (WGS) entry which is preliminary data.</text>
</comment>
<accession>A0AAD9JUT8</accession>
<evidence type="ECO:0000313" key="2">
    <source>
        <dbReference type="EMBL" id="KAK2159336.1"/>
    </source>
</evidence>
<feature type="compositionally biased region" description="Polar residues" evidence="1">
    <location>
        <begin position="270"/>
        <end position="280"/>
    </location>
</feature>